<dbReference type="NCBIfam" id="NF008852">
    <property type="entry name" value="PRK11890.1"/>
    <property type="match status" value="1"/>
</dbReference>
<keyword evidence="5" id="KW-1185">Reference proteome</keyword>
<protein>
    <submittedName>
        <fullName evidence="4">Bifunctional enoyl-CoA hydratase/phosphate acetyltransferase</fullName>
    </submittedName>
</protein>
<keyword evidence="1" id="KW-0808">Transferase</keyword>
<feature type="domain" description="Phosphate acetyl/butaryl transferase" evidence="3">
    <location>
        <begin position="228"/>
        <end position="444"/>
    </location>
</feature>
<dbReference type="Proteomes" id="UP000831327">
    <property type="component" value="Chromosome"/>
</dbReference>
<evidence type="ECO:0000259" key="3">
    <source>
        <dbReference type="Pfam" id="PF01515"/>
    </source>
</evidence>
<dbReference type="NCBIfam" id="NF006045">
    <property type="entry name" value="PRK08190.1"/>
    <property type="match status" value="1"/>
</dbReference>
<evidence type="ECO:0000256" key="1">
    <source>
        <dbReference type="ARBA" id="ARBA00022679"/>
    </source>
</evidence>
<sequence length="456" mass="46231">MSPTDTMLTGLSQASAPVGLTRGMTHGLRAQGFDLAAALFGAPDAAFDDLPSQAQALLLSGLVLDFTARALPGPGATLRSLDLTPGLLPSPEERVDITGTIVARPDPETAVIAIMVSGPRGRLAEASATFALPVAAVTATAGTRPDIQLHTHRHLAALMARSATLPALTAAVAWPCDRDSLVGPVEAALRGALRPILVGPPALIEATAAAAGASLAACDIIEAATPHEAAAVAVRLCREGRAAALMKGSLHTDELMSAAVARDGGLRTARRLSHVFALDVPSYPKALFVTDAAINILPDLKTKADIVQNAVDLLHALGVTVPKVAILSAVETINPAIPSTLDAAALCKMADRGQITGAILDGPLAFDNAISKAAAAIKNIASAVAGDADILLAPDLEAGNMVAKQLSYLAGADSAGIVLGARVPIILTSRADSVASRLASVALAQVLAAARQERVA</sequence>
<dbReference type="PANTHER" id="PTHR43356">
    <property type="entry name" value="PHOSPHATE ACETYLTRANSFERASE"/>
    <property type="match status" value="1"/>
</dbReference>
<proteinExistence type="predicted"/>
<accession>A0ABN6P6L7</accession>
<dbReference type="RefSeq" id="WP_244408504.1">
    <property type="nucleotide sequence ID" value="NZ_AP025637.1"/>
</dbReference>
<dbReference type="Pfam" id="PF01515">
    <property type="entry name" value="PTA_PTB"/>
    <property type="match status" value="1"/>
</dbReference>
<evidence type="ECO:0000313" key="4">
    <source>
        <dbReference type="EMBL" id="BDG74320.1"/>
    </source>
</evidence>
<dbReference type="EMBL" id="AP025637">
    <property type="protein sequence ID" value="BDG74320.1"/>
    <property type="molecule type" value="Genomic_DNA"/>
</dbReference>
<evidence type="ECO:0000256" key="2">
    <source>
        <dbReference type="ARBA" id="ARBA00023315"/>
    </source>
</evidence>
<name>A0ABN6P6L7_9PROT</name>
<keyword evidence="2" id="KW-0012">Acyltransferase</keyword>
<dbReference type="SUPFAM" id="SSF53659">
    <property type="entry name" value="Isocitrate/Isopropylmalate dehydrogenase-like"/>
    <property type="match status" value="1"/>
</dbReference>
<gene>
    <name evidence="4" type="ORF">Rmf_42490</name>
</gene>
<reference evidence="4 5" key="1">
    <citation type="journal article" date="2016" name="Microbes Environ.">
        <title>Phylogenetically diverse aerobic anoxygenic phototrophic bacteria isolated from epilithic biofilms in Tama river, Japan.</title>
        <authorList>
            <person name="Hirose S."/>
            <person name="Matsuura K."/>
            <person name="Haruta S."/>
        </authorList>
    </citation>
    <scope>NUCLEOTIDE SEQUENCE [LARGE SCALE GENOMIC DNA]</scope>
    <source>
        <strain evidence="4 5">S08</strain>
    </source>
</reference>
<dbReference type="InterPro" id="IPR002505">
    <property type="entry name" value="PTA_PTB"/>
</dbReference>
<dbReference type="PANTHER" id="PTHR43356:SF2">
    <property type="entry name" value="PHOSPHATE ACETYLTRANSFERASE"/>
    <property type="match status" value="1"/>
</dbReference>
<dbReference type="InterPro" id="IPR050500">
    <property type="entry name" value="Phos_Acetyltrans/Butyryltrans"/>
</dbReference>
<dbReference type="Gene3D" id="3.40.718.10">
    <property type="entry name" value="Isopropylmalate Dehydrogenase"/>
    <property type="match status" value="1"/>
</dbReference>
<organism evidence="4 5">
    <name type="scientific">Roseomonas fluvialis</name>
    <dbReference type="NCBI Taxonomy" id="1750527"/>
    <lineage>
        <taxon>Bacteria</taxon>
        <taxon>Pseudomonadati</taxon>
        <taxon>Pseudomonadota</taxon>
        <taxon>Alphaproteobacteria</taxon>
        <taxon>Acetobacterales</taxon>
        <taxon>Roseomonadaceae</taxon>
        <taxon>Roseomonas</taxon>
    </lineage>
</organism>
<evidence type="ECO:0000313" key="5">
    <source>
        <dbReference type="Proteomes" id="UP000831327"/>
    </source>
</evidence>